<name>A0A7J9L4K2_GOSSC</name>
<evidence type="ECO:0000313" key="1">
    <source>
        <dbReference type="EMBL" id="MBA0853617.1"/>
    </source>
</evidence>
<evidence type="ECO:0000313" key="2">
    <source>
        <dbReference type="Proteomes" id="UP000593576"/>
    </source>
</evidence>
<dbReference type="PANTHER" id="PTHR31286">
    <property type="entry name" value="GLYCINE-RICH CELL WALL STRUCTURAL PROTEIN 1.8-LIKE"/>
    <property type="match status" value="1"/>
</dbReference>
<proteinExistence type="predicted"/>
<accession>A0A7J9L4K2</accession>
<evidence type="ECO:0008006" key="3">
    <source>
        <dbReference type="Google" id="ProtNLM"/>
    </source>
</evidence>
<keyword evidence="2" id="KW-1185">Reference proteome</keyword>
<organism evidence="1 2">
    <name type="scientific">Gossypium schwendimanii</name>
    <name type="common">Cotton</name>
    <dbReference type="NCBI Taxonomy" id="34291"/>
    <lineage>
        <taxon>Eukaryota</taxon>
        <taxon>Viridiplantae</taxon>
        <taxon>Streptophyta</taxon>
        <taxon>Embryophyta</taxon>
        <taxon>Tracheophyta</taxon>
        <taxon>Spermatophyta</taxon>
        <taxon>Magnoliopsida</taxon>
        <taxon>eudicotyledons</taxon>
        <taxon>Gunneridae</taxon>
        <taxon>Pentapetalae</taxon>
        <taxon>rosids</taxon>
        <taxon>malvids</taxon>
        <taxon>Malvales</taxon>
        <taxon>Malvaceae</taxon>
        <taxon>Malvoideae</taxon>
        <taxon>Gossypium</taxon>
    </lineage>
</organism>
<dbReference type="AlphaFoldDB" id="A0A7J9L4K2"/>
<sequence length="321" mass="35247">MDGNGQTVQEEIVAKDSYNIKLMADSSDPNGSVRMEEDFKLQDEDVMTETVNGIPSITFSDHVHQFIEKKMALSIVIKLLGRKIAFNTLFQEKDDFDRVVWVVFDHYLSVRTWAIGSMIGSVYRIDARTDATVKGRFARLAVSLDLKKPLVSKVRINGRIQIIEYEGLPNICLSCGLFGHTSLLCTENKSPAAEDATVAGGSGVENLGRTVGGNNRFGGSKFSVLEAEGEETIINNHRVSESIGTGVMEEKLMIFSLKNETVIEVRKGTSFLERKVVEAANGDAGIRRRDVRVKGKGLIGNFGLKSIRRVLMPNNGGGGFV</sequence>
<gene>
    <name evidence="1" type="ORF">Goshw_019937</name>
</gene>
<dbReference type="EMBL" id="JABFAF010000004">
    <property type="protein sequence ID" value="MBA0853617.1"/>
    <property type="molecule type" value="Genomic_DNA"/>
</dbReference>
<reference evidence="1 2" key="1">
    <citation type="journal article" date="2019" name="Genome Biol. Evol.">
        <title>Insights into the evolution of the New World diploid cottons (Gossypium, subgenus Houzingenia) based on genome sequencing.</title>
        <authorList>
            <person name="Grover C.E."/>
            <person name="Arick M.A. 2nd"/>
            <person name="Thrash A."/>
            <person name="Conover J.L."/>
            <person name="Sanders W.S."/>
            <person name="Peterson D.G."/>
            <person name="Frelichowski J.E."/>
            <person name="Scheffler J.A."/>
            <person name="Scheffler B.E."/>
            <person name="Wendel J.F."/>
        </authorList>
    </citation>
    <scope>NUCLEOTIDE SEQUENCE [LARGE SCALE GENOMIC DNA]</scope>
    <source>
        <strain evidence="1">1</strain>
        <tissue evidence="1">Leaf</tissue>
    </source>
</reference>
<dbReference type="InterPro" id="IPR040256">
    <property type="entry name" value="At4g02000-like"/>
</dbReference>
<protein>
    <recommendedName>
        <fullName evidence="3">DUF4283 domain-containing protein</fullName>
    </recommendedName>
</protein>
<comment type="caution">
    <text evidence="1">The sequence shown here is derived from an EMBL/GenBank/DDBJ whole genome shotgun (WGS) entry which is preliminary data.</text>
</comment>
<dbReference type="OrthoDB" id="1001345at2759"/>
<dbReference type="PANTHER" id="PTHR31286:SF99">
    <property type="entry name" value="DUF4283 DOMAIN-CONTAINING PROTEIN"/>
    <property type="match status" value="1"/>
</dbReference>
<dbReference type="Proteomes" id="UP000593576">
    <property type="component" value="Unassembled WGS sequence"/>
</dbReference>